<organism evidence="1 2">
    <name type="scientific">Candidatus Kutchimonas denitrificans</name>
    <dbReference type="NCBI Taxonomy" id="3056748"/>
    <lineage>
        <taxon>Bacteria</taxon>
        <taxon>Pseudomonadati</taxon>
        <taxon>Gemmatimonadota</taxon>
        <taxon>Gemmatimonadia</taxon>
        <taxon>Candidatus Palauibacterales</taxon>
        <taxon>Candidatus Palauibacteraceae</taxon>
        <taxon>Candidatus Kutchimonas</taxon>
    </lineage>
</organism>
<evidence type="ECO:0000313" key="1">
    <source>
        <dbReference type="EMBL" id="NIR75862.1"/>
    </source>
</evidence>
<evidence type="ECO:0000313" key="2">
    <source>
        <dbReference type="Proteomes" id="UP000702544"/>
    </source>
</evidence>
<gene>
    <name evidence="1" type="ORF">GWO12_12240</name>
</gene>
<dbReference type="EMBL" id="JAACAK010000096">
    <property type="protein sequence ID" value="NIR75862.1"/>
    <property type="molecule type" value="Genomic_DNA"/>
</dbReference>
<reference evidence="1 2" key="1">
    <citation type="submission" date="2020-01" db="EMBL/GenBank/DDBJ databases">
        <title>Genomes assembled from Gulf of Kutch pelagic sediment metagenomes.</title>
        <authorList>
            <person name="Chandrashekar M."/>
            <person name="Mahajan M.S."/>
            <person name="Dave K.J."/>
            <person name="Vatsa P."/>
            <person name="Nathani N.M."/>
        </authorList>
    </citation>
    <scope>NUCLEOTIDE SEQUENCE [LARGE SCALE GENOMIC DNA]</scope>
    <source>
        <strain evidence="1">KS3-K002</strain>
    </source>
</reference>
<accession>A0AAE4ZB07</accession>
<dbReference type="Proteomes" id="UP000702544">
    <property type="component" value="Unassembled WGS sequence"/>
</dbReference>
<sequence>MAKKRLSIENWTWLRERGWLTAFEKGTDQKADPKKARWGDLLKSGENDFDIYKFQLVTVSAVVALALLTSDQTQLATFTIPPNLLALLGLSNVVYIGAKAVTPNSMEKLNAKVDAAREAENAMLTGTPISGPAGKKVTDPRSHYLAVAREAAEILRQVYGSEGTKFGKDPITEEQLLTRWTG</sequence>
<proteinExistence type="predicted"/>
<protein>
    <submittedName>
        <fullName evidence="1">Uncharacterized protein</fullName>
    </submittedName>
</protein>
<name>A0AAE4ZB07_9BACT</name>
<comment type="caution">
    <text evidence="1">The sequence shown here is derived from an EMBL/GenBank/DDBJ whole genome shotgun (WGS) entry which is preliminary data.</text>
</comment>
<dbReference type="AlphaFoldDB" id="A0AAE4ZB07"/>